<protein>
    <submittedName>
        <fullName evidence="1">2OG-Fe-II oxygenase</fullName>
    </submittedName>
</protein>
<accession>A0ACC0TRN6</accession>
<keyword evidence="2" id="KW-1185">Reference proteome</keyword>
<evidence type="ECO:0000313" key="2">
    <source>
        <dbReference type="Proteomes" id="UP001207468"/>
    </source>
</evidence>
<dbReference type="EMBL" id="JAGFNK010000899">
    <property type="protein sequence ID" value="KAI9437405.1"/>
    <property type="molecule type" value="Genomic_DNA"/>
</dbReference>
<proteinExistence type="predicted"/>
<name>A0ACC0TRN6_9AGAM</name>
<evidence type="ECO:0000313" key="1">
    <source>
        <dbReference type="EMBL" id="KAI9437405.1"/>
    </source>
</evidence>
<dbReference type="Proteomes" id="UP001207468">
    <property type="component" value="Unassembled WGS sequence"/>
</dbReference>
<sequence length="337" mass="37598">MSAVLKAVQNSNTAFSQIPIIDLKNISDPHPDVQQALAKQIRDACINVGFFYVKNHGISEQVIAFALESMTTYFALPLEEKMELDHTKTQNFKGYNAILSSNNDPNGSGDMHEGFEFGWEVLDDAPGVPDARRSDDGAMTGANVWPDVPGFRESLLRYYHAAVCLGKNLFPLFARALDLSPDFFDDKTRNSAALMRVLHYPPQTGPVDERVIGIGAHTDFECFTILWQQFGIQALQVLNTRGEWIDAPPIPGTLVINLGDQFARWTNDVFKSTVHRAANRSGARRYSIPLFFGTDYNVLLEPIASCVSAERPPRYEVVTAGDYVKRRLEATYGYQSP</sequence>
<comment type="caution">
    <text evidence="1">The sequence shown here is derived from an EMBL/GenBank/DDBJ whole genome shotgun (WGS) entry which is preliminary data.</text>
</comment>
<organism evidence="1 2">
    <name type="scientific">Russula earlei</name>
    <dbReference type="NCBI Taxonomy" id="71964"/>
    <lineage>
        <taxon>Eukaryota</taxon>
        <taxon>Fungi</taxon>
        <taxon>Dikarya</taxon>
        <taxon>Basidiomycota</taxon>
        <taxon>Agaricomycotina</taxon>
        <taxon>Agaricomycetes</taxon>
        <taxon>Russulales</taxon>
        <taxon>Russulaceae</taxon>
        <taxon>Russula</taxon>
    </lineage>
</organism>
<gene>
    <name evidence="1" type="ORF">F5148DRAFT_1005763</name>
</gene>
<reference evidence="1" key="1">
    <citation type="submission" date="2021-03" db="EMBL/GenBank/DDBJ databases">
        <title>Evolutionary priming and transition to the ectomycorrhizal habit in an iconic lineage of mushroom-forming fungi: is preadaptation a requirement?</title>
        <authorList>
            <consortium name="DOE Joint Genome Institute"/>
            <person name="Looney B.P."/>
            <person name="Miyauchi S."/>
            <person name="Morin E."/>
            <person name="Drula E."/>
            <person name="Courty P.E."/>
            <person name="Chicoki N."/>
            <person name="Fauchery L."/>
            <person name="Kohler A."/>
            <person name="Kuo A."/>
            <person name="LaButti K."/>
            <person name="Pangilinan J."/>
            <person name="Lipzen A."/>
            <person name="Riley R."/>
            <person name="Andreopoulos W."/>
            <person name="He G."/>
            <person name="Johnson J."/>
            <person name="Barry K.W."/>
            <person name="Grigoriev I.V."/>
            <person name="Nagy L."/>
            <person name="Hibbett D."/>
            <person name="Henrissat B."/>
            <person name="Matheny P.B."/>
            <person name="Labbe J."/>
            <person name="Martin A.F."/>
        </authorList>
    </citation>
    <scope>NUCLEOTIDE SEQUENCE</scope>
    <source>
        <strain evidence="1">BPL698</strain>
    </source>
</reference>